<dbReference type="InterPro" id="IPR011517">
    <property type="entry name" value="RNA_pol_sigma70_ECF-like"/>
</dbReference>
<keyword evidence="1" id="KW-0805">Transcription regulation</keyword>
<dbReference type="InterPro" id="IPR013324">
    <property type="entry name" value="RNA_pol_sigma_r3/r4-like"/>
</dbReference>
<dbReference type="Gene3D" id="1.10.10.10">
    <property type="entry name" value="Winged helix-like DNA-binding domain superfamily/Winged helix DNA-binding domain"/>
    <property type="match status" value="1"/>
</dbReference>
<reference evidence="5 6" key="1">
    <citation type="submission" date="2019-02" db="EMBL/GenBank/DDBJ databases">
        <title>Deep-cultivation of Planctomycetes and their phenomic and genomic characterization uncovers novel biology.</title>
        <authorList>
            <person name="Wiegand S."/>
            <person name="Jogler M."/>
            <person name="Boedeker C."/>
            <person name="Pinto D."/>
            <person name="Vollmers J."/>
            <person name="Rivas-Marin E."/>
            <person name="Kohn T."/>
            <person name="Peeters S.H."/>
            <person name="Heuer A."/>
            <person name="Rast P."/>
            <person name="Oberbeckmann S."/>
            <person name="Bunk B."/>
            <person name="Jeske O."/>
            <person name="Meyerdierks A."/>
            <person name="Storesund J.E."/>
            <person name="Kallscheuer N."/>
            <person name="Luecker S."/>
            <person name="Lage O.M."/>
            <person name="Pohl T."/>
            <person name="Merkel B.J."/>
            <person name="Hornburger P."/>
            <person name="Mueller R.-W."/>
            <person name="Bruemmer F."/>
            <person name="Labrenz M."/>
            <person name="Spormann A.M."/>
            <person name="Op Den Camp H."/>
            <person name="Overmann J."/>
            <person name="Amann R."/>
            <person name="Jetten M.S.M."/>
            <person name="Mascher T."/>
            <person name="Medema M.H."/>
            <person name="Devos D.P."/>
            <person name="Kaster A.-K."/>
            <person name="Ovreas L."/>
            <person name="Rohde M."/>
            <person name="Galperin M.Y."/>
            <person name="Jogler C."/>
        </authorList>
    </citation>
    <scope>NUCLEOTIDE SEQUENCE [LARGE SCALE GENOMIC DNA]</scope>
    <source>
        <strain evidence="5 6">Pla52n</strain>
    </source>
</reference>
<dbReference type="GO" id="GO:0006352">
    <property type="term" value="P:DNA-templated transcription initiation"/>
    <property type="evidence" value="ECO:0007669"/>
    <property type="project" value="InterPro"/>
</dbReference>
<dbReference type="InterPro" id="IPR036388">
    <property type="entry name" value="WH-like_DNA-bd_sf"/>
</dbReference>
<dbReference type="CDD" id="cd06171">
    <property type="entry name" value="Sigma70_r4"/>
    <property type="match status" value="1"/>
</dbReference>
<dbReference type="AlphaFoldDB" id="A0A5C6AYZ7"/>
<dbReference type="InterPro" id="IPR039425">
    <property type="entry name" value="RNA_pol_sigma-70-like"/>
</dbReference>
<evidence type="ECO:0000313" key="6">
    <source>
        <dbReference type="Proteomes" id="UP000320176"/>
    </source>
</evidence>
<gene>
    <name evidence="5" type="ORF">Pla52n_29430</name>
</gene>
<sequence>MRWRVGYGWADGGDVVACGLALNDNRSTFQVESVLLRAFCHPQTMTQRGNFVLLVNQKSCILGAGRHSFGDNRAFGGILGHTGADRIRYHDAFSLAVLTKSQSTYCLPFRVFGTMSSITELLCRSRDGKEGETDQLFSAMYDDLRRLAGRFLQNEPLRHRLSSSSLVHQAYMRMVDQSQINWQGKTHFFAIGATVMRRILVDHARKVHSLKRGGGWERRQLTDEVTFELSHDADVVALDDLLKQLVHLNPRQAKIVELRFFGGMTMREIAAEMNLGLRTIEKEWAMARAWMRRELRKDDLDEQDADSGSESPSV</sequence>
<dbReference type="PANTHER" id="PTHR43133">
    <property type="entry name" value="RNA POLYMERASE ECF-TYPE SIGMA FACTO"/>
    <property type="match status" value="1"/>
</dbReference>
<dbReference type="PANTHER" id="PTHR43133:SF39">
    <property type="entry name" value="SIMILAR TO RNA POLYMERASE SIGMA-E FACTOR"/>
    <property type="match status" value="1"/>
</dbReference>
<keyword evidence="3" id="KW-0804">Transcription</keyword>
<evidence type="ECO:0000256" key="3">
    <source>
        <dbReference type="ARBA" id="ARBA00023163"/>
    </source>
</evidence>
<keyword evidence="6" id="KW-1185">Reference proteome</keyword>
<name>A0A5C6AYZ7_9BACT</name>
<evidence type="ECO:0000256" key="2">
    <source>
        <dbReference type="ARBA" id="ARBA00023082"/>
    </source>
</evidence>
<evidence type="ECO:0000313" key="5">
    <source>
        <dbReference type="EMBL" id="TWU04898.1"/>
    </source>
</evidence>
<accession>A0A5C6AYZ7</accession>
<organism evidence="5 6">
    <name type="scientific">Stieleria varia</name>
    <dbReference type="NCBI Taxonomy" id="2528005"/>
    <lineage>
        <taxon>Bacteria</taxon>
        <taxon>Pseudomonadati</taxon>
        <taxon>Planctomycetota</taxon>
        <taxon>Planctomycetia</taxon>
        <taxon>Pirellulales</taxon>
        <taxon>Pirellulaceae</taxon>
        <taxon>Stieleria</taxon>
    </lineage>
</organism>
<evidence type="ECO:0000259" key="4">
    <source>
        <dbReference type="Pfam" id="PF07638"/>
    </source>
</evidence>
<proteinExistence type="predicted"/>
<dbReference type="EMBL" id="SJPN01000003">
    <property type="protein sequence ID" value="TWU04898.1"/>
    <property type="molecule type" value="Genomic_DNA"/>
</dbReference>
<comment type="caution">
    <text evidence="5">The sequence shown here is derived from an EMBL/GenBank/DDBJ whole genome shotgun (WGS) entry which is preliminary data.</text>
</comment>
<protein>
    <submittedName>
        <fullName evidence="5">RNA polymerase sigma factor</fullName>
    </submittedName>
</protein>
<dbReference type="SUPFAM" id="SSF88659">
    <property type="entry name" value="Sigma3 and sigma4 domains of RNA polymerase sigma factors"/>
    <property type="match status" value="1"/>
</dbReference>
<dbReference type="GO" id="GO:0016987">
    <property type="term" value="F:sigma factor activity"/>
    <property type="evidence" value="ECO:0007669"/>
    <property type="project" value="UniProtKB-KW"/>
</dbReference>
<dbReference type="Proteomes" id="UP000320176">
    <property type="component" value="Unassembled WGS sequence"/>
</dbReference>
<feature type="domain" description="RNA polymerase sigma-70 ECF-like HTH" evidence="4">
    <location>
        <begin position="115"/>
        <end position="296"/>
    </location>
</feature>
<keyword evidence="2" id="KW-0731">Sigma factor</keyword>
<dbReference type="NCBIfam" id="TIGR02999">
    <property type="entry name" value="Sig-70_X6"/>
    <property type="match status" value="1"/>
</dbReference>
<dbReference type="InterPro" id="IPR014284">
    <property type="entry name" value="RNA_pol_sigma-70_dom"/>
</dbReference>
<evidence type="ECO:0000256" key="1">
    <source>
        <dbReference type="ARBA" id="ARBA00023015"/>
    </source>
</evidence>
<dbReference type="NCBIfam" id="TIGR02937">
    <property type="entry name" value="sigma70-ECF"/>
    <property type="match status" value="1"/>
</dbReference>
<dbReference type="Pfam" id="PF07638">
    <property type="entry name" value="Sigma70_ECF"/>
    <property type="match status" value="1"/>
</dbReference>
<dbReference type="InterPro" id="IPR053812">
    <property type="entry name" value="HTH_Sigma70_ECF-like"/>
</dbReference>